<keyword evidence="3" id="KW-1185">Reference proteome</keyword>
<organism evidence="2 3">
    <name type="scientific">Maudiozyma exigua</name>
    <name type="common">Yeast</name>
    <name type="synonym">Kazachstania exigua</name>
    <dbReference type="NCBI Taxonomy" id="34358"/>
    <lineage>
        <taxon>Eukaryota</taxon>
        <taxon>Fungi</taxon>
        <taxon>Dikarya</taxon>
        <taxon>Ascomycota</taxon>
        <taxon>Saccharomycotina</taxon>
        <taxon>Saccharomycetes</taxon>
        <taxon>Saccharomycetales</taxon>
        <taxon>Saccharomycetaceae</taxon>
        <taxon>Maudiozyma</taxon>
    </lineage>
</organism>
<dbReference type="EMBL" id="PUHR01000239">
    <property type="protein sequence ID" value="KAG0657282.1"/>
    <property type="molecule type" value="Genomic_DNA"/>
</dbReference>
<feature type="region of interest" description="Disordered" evidence="1">
    <location>
        <begin position="69"/>
        <end position="100"/>
    </location>
</feature>
<reference evidence="2 3" key="1">
    <citation type="submission" date="2020-11" db="EMBL/GenBank/DDBJ databases">
        <title>Kefir isolates.</title>
        <authorList>
            <person name="Marcisauskas S."/>
            <person name="Kim Y."/>
            <person name="Blasche S."/>
        </authorList>
    </citation>
    <scope>NUCLEOTIDE SEQUENCE [LARGE SCALE GENOMIC DNA]</scope>
    <source>
        <strain evidence="2 3">OG2</strain>
    </source>
</reference>
<protein>
    <submittedName>
        <fullName evidence="2">Uncharacterized protein</fullName>
    </submittedName>
</protein>
<accession>A0A9P6VYB6</accession>
<dbReference type="AlphaFoldDB" id="A0A9P6VYB6"/>
<dbReference type="OrthoDB" id="4069442at2759"/>
<comment type="caution">
    <text evidence="2">The sequence shown here is derived from an EMBL/GenBank/DDBJ whole genome shotgun (WGS) entry which is preliminary data.</text>
</comment>
<evidence type="ECO:0000256" key="1">
    <source>
        <dbReference type="SAM" id="MobiDB-lite"/>
    </source>
</evidence>
<feature type="compositionally biased region" description="Polar residues" evidence="1">
    <location>
        <begin position="76"/>
        <end position="100"/>
    </location>
</feature>
<evidence type="ECO:0000313" key="2">
    <source>
        <dbReference type="EMBL" id="KAG0657282.1"/>
    </source>
</evidence>
<feature type="region of interest" description="Disordered" evidence="1">
    <location>
        <begin position="157"/>
        <end position="178"/>
    </location>
</feature>
<sequence length="319" mass="35918">MMMKLVMVDPSKSGKDKVRSNTFHHFKKTETNASKGSEKSRADAVKIAQGNKPIVFHRFADDIGSSPVATEHRVENSNAYSNHAESSTAGKSRNLGNAHTDSIHIPSRIKTQKKMMNRLDFQKNNINEDGLVIKVDPRYNTGMDKSISKYHILKSQNKESPHHEPMKDIPPHIGSPINKNKVKKVTFVNNVSKLSGKTHDMINGSNRNTYYTESFPAIKDAVAGSSKRLDNINKIENSTLKKSNRITSMCSLDEPDMPINFNEINKNEQTITETKLSSNKRDDINSSHLKHHVTKDYSTYKFKINVADGKSTSELYDDD</sequence>
<dbReference type="Proteomes" id="UP000750334">
    <property type="component" value="Unassembled WGS sequence"/>
</dbReference>
<feature type="compositionally biased region" description="Basic and acidic residues" evidence="1">
    <location>
        <begin position="157"/>
        <end position="170"/>
    </location>
</feature>
<gene>
    <name evidence="2" type="ORF">C6P45_002462</name>
</gene>
<evidence type="ECO:0000313" key="3">
    <source>
        <dbReference type="Proteomes" id="UP000750334"/>
    </source>
</evidence>
<proteinExistence type="predicted"/>
<name>A0A9P6VYB6_MAUEX</name>
<feature type="region of interest" description="Disordered" evidence="1">
    <location>
        <begin position="1"/>
        <end position="41"/>
    </location>
</feature>